<keyword evidence="3 8" id="KW-0237">DNA synthesis</keyword>
<dbReference type="GO" id="GO:0004797">
    <property type="term" value="F:thymidine kinase activity"/>
    <property type="evidence" value="ECO:0007669"/>
    <property type="project" value="UniProtKB-UniRule"/>
</dbReference>
<dbReference type="PANTHER" id="PTHR11441">
    <property type="entry name" value="THYMIDINE KINASE"/>
    <property type="match status" value="1"/>
</dbReference>
<reference evidence="10 11" key="1">
    <citation type="submission" date="2019-10" db="EMBL/GenBank/DDBJ databases">
        <authorList>
            <person name="Blom J."/>
        </authorList>
    </citation>
    <scope>NUCLEOTIDE SEQUENCE [LARGE SCALE GENOMIC DNA]</scope>
    <source>
        <strain evidence="10 11">ES3154-GLU</strain>
    </source>
</reference>
<dbReference type="GO" id="GO:0005737">
    <property type="term" value="C:cytoplasm"/>
    <property type="evidence" value="ECO:0007669"/>
    <property type="project" value="UniProtKB-SubCell"/>
</dbReference>
<evidence type="ECO:0000256" key="9">
    <source>
        <dbReference type="RuleBase" id="RU004165"/>
    </source>
</evidence>
<dbReference type="RefSeq" id="WP_269432418.1">
    <property type="nucleotide sequence ID" value="NZ_CABWIB010000001.1"/>
</dbReference>
<feature type="binding site" evidence="8">
    <location>
        <position position="183"/>
    </location>
    <ligand>
        <name>Zn(2+)</name>
        <dbReference type="ChEBI" id="CHEBI:29105"/>
    </ligand>
</feature>
<accession>A0A6I8MBR5</accession>
<feature type="binding site" evidence="8">
    <location>
        <begin position="13"/>
        <end position="20"/>
    </location>
    <ligand>
        <name>ATP</name>
        <dbReference type="ChEBI" id="CHEBI:30616"/>
    </ligand>
</feature>
<comment type="subcellular location">
    <subcellularLocation>
        <location evidence="8">Cytoplasm</location>
    </subcellularLocation>
</comment>
<dbReference type="SUPFAM" id="SSF57716">
    <property type="entry name" value="Glucocorticoid receptor-like (DNA-binding domain)"/>
    <property type="match status" value="1"/>
</dbReference>
<comment type="catalytic activity">
    <reaction evidence="8">
        <text>thymidine + ATP = dTMP + ADP + H(+)</text>
        <dbReference type="Rhea" id="RHEA:19129"/>
        <dbReference type="ChEBI" id="CHEBI:15378"/>
        <dbReference type="ChEBI" id="CHEBI:17748"/>
        <dbReference type="ChEBI" id="CHEBI:30616"/>
        <dbReference type="ChEBI" id="CHEBI:63528"/>
        <dbReference type="ChEBI" id="CHEBI:456216"/>
        <dbReference type="EC" id="2.7.1.21"/>
    </reaction>
</comment>
<comment type="similarity">
    <text evidence="1 8 9">Belongs to the thymidine kinase family.</text>
</comment>
<name>A0A6I8MBR5_9FUSO</name>
<evidence type="ECO:0000313" key="11">
    <source>
        <dbReference type="Proteomes" id="UP000419017"/>
    </source>
</evidence>
<dbReference type="Pfam" id="PF00265">
    <property type="entry name" value="TK"/>
    <property type="match status" value="1"/>
</dbReference>
<dbReference type="SUPFAM" id="SSF52540">
    <property type="entry name" value="P-loop containing nucleoside triphosphate hydrolases"/>
    <property type="match status" value="1"/>
</dbReference>
<keyword evidence="8" id="KW-0862">Zinc</keyword>
<keyword evidence="8" id="KW-0479">Metal-binding</keyword>
<dbReference type="InterPro" id="IPR001267">
    <property type="entry name" value="Thymidine_kinase"/>
</dbReference>
<evidence type="ECO:0000256" key="7">
    <source>
        <dbReference type="ARBA" id="ARBA00022840"/>
    </source>
</evidence>
<feature type="binding site" evidence="8">
    <location>
        <begin position="88"/>
        <end position="91"/>
    </location>
    <ligand>
        <name>ATP</name>
        <dbReference type="ChEBI" id="CHEBI:30616"/>
    </ligand>
</feature>
<evidence type="ECO:0000256" key="8">
    <source>
        <dbReference type="HAMAP-Rule" id="MF_00124"/>
    </source>
</evidence>
<evidence type="ECO:0000256" key="6">
    <source>
        <dbReference type="ARBA" id="ARBA00022777"/>
    </source>
</evidence>
<keyword evidence="8" id="KW-0963">Cytoplasm</keyword>
<dbReference type="InterPro" id="IPR020633">
    <property type="entry name" value="Thymidine_kinase_CS"/>
</dbReference>
<dbReference type="GO" id="GO:0071897">
    <property type="term" value="P:DNA biosynthetic process"/>
    <property type="evidence" value="ECO:0007669"/>
    <property type="project" value="UniProtKB-KW"/>
</dbReference>
<evidence type="ECO:0000256" key="3">
    <source>
        <dbReference type="ARBA" id="ARBA00022634"/>
    </source>
</evidence>
<dbReference type="Gene3D" id="3.40.50.300">
    <property type="entry name" value="P-loop containing nucleotide triphosphate hydrolases"/>
    <property type="match status" value="1"/>
</dbReference>
<dbReference type="Proteomes" id="UP000419017">
    <property type="component" value="Unassembled WGS sequence"/>
</dbReference>
<keyword evidence="6 8" id="KW-0418">Kinase</keyword>
<dbReference type="GO" id="GO:0005524">
    <property type="term" value="F:ATP binding"/>
    <property type="evidence" value="ECO:0007669"/>
    <property type="project" value="UniProtKB-UniRule"/>
</dbReference>
<dbReference type="PROSITE" id="PS00603">
    <property type="entry name" value="TK_CELLULAR_TYPE"/>
    <property type="match status" value="1"/>
</dbReference>
<evidence type="ECO:0000256" key="5">
    <source>
        <dbReference type="ARBA" id="ARBA00022741"/>
    </source>
</evidence>
<keyword evidence="5 8" id="KW-0547">Nucleotide-binding</keyword>
<protein>
    <recommendedName>
        <fullName evidence="2 8">Thymidine kinase</fullName>
        <ecNumber evidence="2 8">2.7.1.21</ecNumber>
    </recommendedName>
</protein>
<evidence type="ECO:0000256" key="1">
    <source>
        <dbReference type="ARBA" id="ARBA00007587"/>
    </source>
</evidence>
<feature type="active site" description="Proton acceptor" evidence="8">
    <location>
        <position position="89"/>
    </location>
</feature>
<dbReference type="Gene3D" id="3.30.60.20">
    <property type="match status" value="1"/>
</dbReference>
<evidence type="ECO:0000313" key="10">
    <source>
        <dbReference type="EMBL" id="VWL85642.1"/>
    </source>
</evidence>
<gene>
    <name evidence="8" type="primary">tdk</name>
    <name evidence="10" type="ORF">OMES3154_00927</name>
</gene>
<dbReference type="GO" id="GO:0008270">
    <property type="term" value="F:zinc ion binding"/>
    <property type="evidence" value="ECO:0007669"/>
    <property type="project" value="UniProtKB-UniRule"/>
</dbReference>
<feature type="binding site" evidence="8">
    <location>
        <position position="148"/>
    </location>
    <ligand>
        <name>Zn(2+)</name>
        <dbReference type="ChEBI" id="CHEBI:29105"/>
    </ligand>
</feature>
<dbReference type="InterPro" id="IPR027417">
    <property type="entry name" value="P-loop_NTPase"/>
</dbReference>
<feature type="binding site" evidence="8">
    <location>
        <position position="145"/>
    </location>
    <ligand>
        <name>Zn(2+)</name>
        <dbReference type="ChEBI" id="CHEBI:29105"/>
    </ligand>
</feature>
<sequence length="310" mass="35637">MENFIGRLEVVTGSMFSGKSEELIRRLRRANYAKQKILVFSPSIDNRYGENGIYSHNKNTVPAYSVSSLEQMEKILQENIDVEVIGIDEIQFLPEGIVELCKKYVDLGKRVIVAGLDQDFRAEPFKPLPELMALADDVTKLKAICMVCGKNAYSSQRLINGEPAFEDDPLVSIGSVENYEARCRMHHIVRKRQYANLKLKFVISLNSSELDENIKKDYYVYKLDTSLKVSEIRDKINDLRQVHKKIIIFSNESVSKKIEGNYTIIDLMKEYSKLCNIVVYAKKEFNIENSMMTTLFLLNKCNLSAKEYLI</sequence>
<dbReference type="GO" id="GO:0046104">
    <property type="term" value="P:thymidine metabolic process"/>
    <property type="evidence" value="ECO:0007669"/>
    <property type="project" value="TreeGrafter"/>
</dbReference>
<dbReference type="EMBL" id="CABWIB010000001">
    <property type="protein sequence ID" value="VWL85642.1"/>
    <property type="molecule type" value="Genomic_DNA"/>
</dbReference>
<dbReference type="NCBIfam" id="NF003296">
    <property type="entry name" value="PRK04296.1-1"/>
    <property type="match status" value="1"/>
</dbReference>
<keyword evidence="11" id="KW-1185">Reference proteome</keyword>
<dbReference type="HAMAP" id="MF_00124">
    <property type="entry name" value="Thymidine_kinase"/>
    <property type="match status" value="1"/>
</dbReference>
<comment type="subunit">
    <text evidence="8">Homotetramer.</text>
</comment>
<dbReference type="EC" id="2.7.1.21" evidence="2 8"/>
<keyword evidence="4 8" id="KW-0808">Transferase</keyword>
<feature type="binding site" evidence="8">
    <location>
        <position position="186"/>
    </location>
    <ligand>
        <name>Zn(2+)</name>
        <dbReference type="ChEBI" id="CHEBI:29105"/>
    </ligand>
</feature>
<evidence type="ECO:0000256" key="2">
    <source>
        <dbReference type="ARBA" id="ARBA00012118"/>
    </source>
</evidence>
<proteinExistence type="inferred from homology"/>
<organism evidence="10 11">
    <name type="scientific">Oceanivirga miroungae</name>
    <dbReference type="NCBI Taxonomy" id="1130046"/>
    <lineage>
        <taxon>Bacteria</taxon>
        <taxon>Fusobacteriati</taxon>
        <taxon>Fusobacteriota</taxon>
        <taxon>Fusobacteriia</taxon>
        <taxon>Fusobacteriales</taxon>
        <taxon>Leptotrichiaceae</taxon>
        <taxon>Oceanivirga</taxon>
    </lineage>
</organism>
<dbReference type="PANTHER" id="PTHR11441:SF0">
    <property type="entry name" value="THYMIDINE KINASE, CYTOSOLIC"/>
    <property type="match status" value="1"/>
</dbReference>
<evidence type="ECO:0000256" key="4">
    <source>
        <dbReference type="ARBA" id="ARBA00022679"/>
    </source>
</evidence>
<keyword evidence="7 8" id="KW-0067">ATP-binding</keyword>
<dbReference type="AlphaFoldDB" id="A0A6I8MBR5"/>